<evidence type="ECO:0000313" key="3">
    <source>
        <dbReference type="Proteomes" id="UP000297777"/>
    </source>
</evidence>
<dbReference type="AlphaFoldDB" id="A0A4Z1EUJ4"/>
<accession>A0A4Z1EUJ4</accession>
<evidence type="ECO:0000256" key="1">
    <source>
        <dbReference type="SAM" id="MobiDB-lite"/>
    </source>
</evidence>
<dbReference type="OrthoDB" id="3541741at2759"/>
<gene>
    <name evidence="2" type="ORF">BTUL_0032g00670</name>
</gene>
<feature type="compositionally biased region" description="Basic and acidic residues" evidence="1">
    <location>
        <begin position="1"/>
        <end position="18"/>
    </location>
</feature>
<keyword evidence="3" id="KW-1185">Reference proteome</keyword>
<feature type="compositionally biased region" description="Basic and acidic residues" evidence="1">
    <location>
        <begin position="28"/>
        <end position="42"/>
    </location>
</feature>
<proteinExistence type="predicted"/>
<evidence type="ECO:0000313" key="2">
    <source>
        <dbReference type="EMBL" id="TGO16104.1"/>
    </source>
</evidence>
<dbReference type="Proteomes" id="UP000297777">
    <property type="component" value="Unassembled WGS sequence"/>
</dbReference>
<organism evidence="2 3">
    <name type="scientific">Botrytis tulipae</name>
    <dbReference type="NCBI Taxonomy" id="87230"/>
    <lineage>
        <taxon>Eukaryota</taxon>
        <taxon>Fungi</taxon>
        <taxon>Dikarya</taxon>
        <taxon>Ascomycota</taxon>
        <taxon>Pezizomycotina</taxon>
        <taxon>Leotiomycetes</taxon>
        <taxon>Helotiales</taxon>
        <taxon>Sclerotiniaceae</taxon>
        <taxon>Botrytis</taxon>
    </lineage>
</organism>
<name>A0A4Z1EUJ4_9HELO</name>
<feature type="region of interest" description="Disordered" evidence="1">
    <location>
        <begin position="1"/>
        <end position="42"/>
    </location>
</feature>
<sequence>MTSSEKKRAKMTFDRVDNTNEAVAAGKSSDRANDKSNLDDSFKDTTKLQTNISGTADCGTSQSDRTFYKKLNMAMEEETEEEAKEAKLRQALLWPGGEKWRVKSETPLRVKKQSPLRQVMFA</sequence>
<reference evidence="2 3" key="1">
    <citation type="submission" date="2017-12" db="EMBL/GenBank/DDBJ databases">
        <title>Comparative genomics of Botrytis spp.</title>
        <authorList>
            <person name="Valero-Jimenez C.A."/>
            <person name="Tapia P."/>
            <person name="Veloso J."/>
            <person name="Silva-Moreno E."/>
            <person name="Staats M."/>
            <person name="Valdes J.H."/>
            <person name="Van Kan J.A.L."/>
        </authorList>
    </citation>
    <scope>NUCLEOTIDE SEQUENCE [LARGE SCALE GENOMIC DNA]</scope>
    <source>
        <strain evidence="2 3">Bt9001</strain>
    </source>
</reference>
<dbReference type="EMBL" id="PQXH01000032">
    <property type="protein sequence ID" value="TGO16104.1"/>
    <property type="molecule type" value="Genomic_DNA"/>
</dbReference>
<comment type="caution">
    <text evidence="2">The sequence shown here is derived from an EMBL/GenBank/DDBJ whole genome shotgun (WGS) entry which is preliminary data.</text>
</comment>
<protein>
    <submittedName>
        <fullName evidence="2">Uncharacterized protein</fullName>
    </submittedName>
</protein>